<evidence type="ECO:0000313" key="2">
    <source>
        <dbReference type="EMBL" id="SOR28641.1"/>
    </source>
</evidence>
<dbReference type="Proteomes" id="UP000233769">
    <property type="component" value="Chromosome tk0001"/>
</dbReference>
<organism evidence="2 3">
    <name type="scientific">Methylorubrum extorquens</name>
    <name type="common">Methylobacterium dichloromethanicum</name>
    <name type="synonym">Methylobacterium extorquens</name>
    <dbReference type="NCBI Taxonomy" id="408"/>
    <lineage>
        <taxon>Bacteria</taxon>
        <taxon>Pseudomonadati</taxon>
        <taxon>Pseudomonadota</taxon>
        <taxon>Alphaproteobacteria</taxon>
        <taxon>Hyphomicrobiales</taxon>
        <taxon>Methylobacteriaceae</taxon>
        <taxon>Methylorubrum</taxon>
    </lineage>
</organism>
<protein>
    <submittedName>
        <fullName evidence="2">Uncharacterized protein</fullName>
    </submittedName>
</protein>
<feature type="compositionally biased region" description="Basic and acidic residues" evidence="1">
    <location>
        <begin position="1"/>
        <end position="11"/>
    </location>
</feature>
<evidence type="ECO:0000313" key="3">
    <source>
        <dbReference type="Proteomes" id="UP000233769"/>
    </source>
</evidence>
<name>A0A2N9AMQ9_METEX</name>
<dbReference type="EMBL" id="LT962688">
    <property type="protein sequence ID" value="SOR28641.1"/>
    <property type="molecule type" value="Genomic_DNA"/>
</dbReference>
<dbReference type="AlphaFoldDB" id="A0A2N9AMQ9"/>
<reference evidence="3" key="1">
    <citation type="submission" date="2017-10" db="EMBL/GenBank/DDBJ databases">
        <authorList>
            <person name="Regsiter A."/>
            <person name="William W."/>
        </authorList>
    </citation>
    <scope>NUCLEOTIDE SEQUENCE [LARGE SCALE GENOMIC DNA]</scope>
</reference>
<feature type="region of interest" description="Disordered" evidence="1">
    <location>
        <begin position="1"/>
        <end position="111"/>
    </location>
</feature>
<gene>
    <name evidence="2" type="ORF">TK0001_2039</name>
</gene>
<sequence length="201" mass="21776">MPGDRGSDLHAHRTGPPDLGGQAQEDACDPRLHRHGAQFGHPLDHFAGAVPGGLQGVRRDRRVAADKVEDLRRPPAQDGGRLAGGRRRGEGELLEDGDAADELAGPHEPERRLLAVRVDPRQLHQTGHDLEEAAGRITLVEEGRPLRDLTMRGDFQQGVGSLLVKATQQSSRGRPDPLRCLVHRPLPSPFPELLDTAPVAP</sequence>
<accession>A0A2N9AMQ9</accession>
<feature type="compositionally biased region" description="Acidic residues" evidence="1">
    <location>
        <begin position="92"/>
        <end position="101"/>
    </location>
</feature>
<evidence type="ECO:0000256" key="1">
    <source>
        <dbReference type="SAM" id="MobiDB-lite"/>
    </source>
</evidence>
<feature type="compositionally biased region" description="Basic and acidic residues" evidence="1">
    <location>
        <begin position="62"/>
        <end position="75"/>
    </location>
</feature>
<feature type="region of interest" description="Disordered" evidence="1">
    <location>
        <begin position="166"/>
        <end position="201"/>
    </location>
</feature>
<proteinExistence type="predicted"/>